<name>A0A3B0MJ87_9RHOB</name>
<dbReference type="AlphaFoldDB" id="A0A3B0MJ87"/>
<evidence type="ECO:0000313" key="2">
    <source>
        <dbReference type="EMBL" id="SUZ31167.1"/>
    </source>
</evidence>
<dbReference type="Proteomes" id="UP000272908">
    <property type="component" value="Unassembled WGS sequence"/>
</dbReference>
<proteinExistence type="predicted"/>
<organism evidence="2 3">
    <name type="scientific">Roseinatronobacter ekhonensis</name>
    <dbReference type="NCBI Taxonomy" id="254356"/>
    <lineage>
        <taxon>Bacteria</taxon>
        <taxon>Pseudomonadati</taxon>
        <taxon>Pseudomonadota</taxon>
        <taxon>Alphaproteobacteria</taxon>
        <taxon>Rhodobacterales</taxon>
        <taxon>Paracoccaceae</taxon>
        <taxon>Roseinatronobacter</taxon>
    </lineage>
</organism>
<keyword evidence="3" id="KW-1185">Reference proteome</keyword>
<dbReference type="RefSeq" id="WP_121093467.1">
    <property type="nucleotide sequence ID" value="NZ_UIHC01000006.1"/>
</dbReference>
<gene>
    <name evidence="2" type="ORF">ROE7235_00903</name>
</gene>
<sequence length="194" mass="21659">MIRHATAALLLLASSAQADDCDALFLRLLVDGNPEVPVVIEATQSFNGAPPTVTRHSADSTGDWLSEAVEPPTLPWSMQRGDVMYMSSDGGQSWSEINRFTQAQRDAAQDVLRTEAETRHDVACSTDIRDGVSYQLVEGRYIANTQQDAQMFLRYWLEDDGWIAFHDMQVRAAAYDLDVTQVLQRVERVDLPTP</sequence>
<accession>A0A3B0MJ87</accession>
<feature type="signal peptide" evidence="1">
    <location>
        <begin position="1"/>
        <end position="18"/>
    </location>
</feature>
<keyword evidence="1" id="KW-0732">Signal</keyword>
<reference evidence="3" key="1">
    <citation type="submission" date="2018-08" db="EMBL/GenBank/DDBJ databases">
        <authorList>
            <person name="Rodrigo-Torres L."/>
            <person name="Arahal R. D."/>
            <person name="Lucena T."/>
        </authorList>
    </citation>
    <scope>NUCLEOTIDE SEQUENCE [LARGE SCALE GENOMIC DNA]</scope>
    <source>
        <strain evidence="3">CECT 7235</strain>
    </source>
</reference>
<dbReference type="SUPFAM" id="SSF110296">
    <property type="entry name" value="Oligoxyloglucan reducing end-specific cellobiohydrolase"/>
    <property type="match status" value="1"/>
</dbReference>
<feature type="chain" id="PRO_5017362850" evidence="1">
    <location>
        <begin position="19"/>
        <end position="194"/>
    </location>
</feature>
<protein>
    <submittedName>
        <fullName evidence="2">Uncharacterized protein</fullName>
    </submittedName>
</protein>
<dbReference type="OrthoDB" id="7676474at2"/>
<evidence type="ECO:0000256" key="1">
    <source>
        <dbReference type="SAM" id="SignalP"/>
    </source>
</evidence>
<dbReference type="EMBL" id="UIHC01000006">
    <property type="protein sequence ID" value="SUZ31167.1"/>
    <property type="molecule type" value="Genomic_DNA"/>
</dbReference>
<evidence type="ECO:0000313" key="3">
    <source>
        <dbReference type="Proteomes" id="UP000272908"/>
    </source>
</evidence>